<feature type="non-terminal residue" evidence="1">
    <location>
        <position position="54"/>
    </location>
</feature>
<keyword evidence="2" id="KW-1185">Reference proteome</keyword>
<sequence length="54" mass="6120">MGGRLIAVKDYDLALESFFELKKRGFCFTASIFGEGPLKQHLKERISKLDLSSQ</sequence>
<name>E9I798_DAPPU</name>
<proteinExistence type="predicted"/>
<organism evidence="1 2">
    <name type="scientific">Daphnia pulex</name>
    <name type="common">Water flea</name>
    <dbReference type="NCBI Taxonomy" id="6669"/>
    <lineage>
        <taxon>Eukaryota</taxon>
        <taxon>Metazoa</taxon>
        <taxon>Ecdysozoa</taxon>
        <taxon>Arthropoda</taxon>
        <taxon>Crustacea</taxon>
        <taxon>Branchiopoda</taxon>
        <taxon>Diplostraca</taxon>
        <taxon>Cladocera</taxon>
        <taxon>Anomopoda</taxon>
        <taxon>Daphniidae</taxon>
        <taxon>Daphnia</taxon>
    </lineage>
</organism>
<dbReference type="HOGENOM" id="CLU_3056383_0_0_1"/>
<dbReference type="SUPFAM" id="SSF53756">
    <property type="entry name" value="UDP-Glycosyltransferase/glycogen phosphorylase"/>
    <property type="match status" value="1"/>
</dbReference>
<dbReference type="AlphaFoldDB" id="E9I798"/>
<reference evidence="1 2" key="1">
    <citation type="journal article" date="2011" name="Science">
        <title>The ecoresponsive genome of Daphnia pulex.</title>
        <authorList>
            <person name="Colbourne J.K."/>
            <person name="Pfrender M.E."/>
            <person name="Gilbert D."/>
            <person name="Thomas W.K."/>
            <person name="Tucker A."/>
            <person name="Oakley T.H."/>
            <person name="Tokishita S."/>
            <person name="Aerts A."/>
            <person name="Arnold G.J."/>
            <person name="Basu M.K."/>
            <person name="Bauer D.J."/>
            <person name="Caceres C.E."/>
            <person name="Carmel L."/>
            <person name="Casola C."/>
            <person name="Choi J.H."/>
            <person name="Detter J.C."/>
            <person name="Dong Q."/>
            <person name="Dusheyko S."/>
            <person name="Eads B.D."/>
            <person name="Frohlich T."/>
            <person name="Geiler-Samerotte K.A."/>
            <person name="Gerlach D."/>
            <person name="Hatcher P."/>
            <person name="Jogdeo S."/>
            <person name="Krijgsveld J."/>
            <person name="Kriventseva E.V."/>
            <person name="Kultz D."/>
            <person name="Laforsch C."/>
            <person name="Lindquist E."/>
            <person name="Lopez J."/>
            <person name="Manak J.R."/>
            <person name="Muller J."/>
            <person name="Pangilinan J."/>
            <person name="Patwardhan R.P."/>
            <person name="Pitluck S."/>
            <person name="Pritham E.J."/>
            <person name="Rechtsteiner A."/>
            <person name="Rho M."/>
            <person name="Rogozin I.B."/>
            <person name="Sakarya O."/>
            <person name="Salamov A."/>
            <person name="Schaack S."/>
            <person name="Shapiro H."/>
            <person name="Shiga Y."/>
            <person name="Skalitzky C."/>
            <person name="Smith Z."/>
            <person name="Souvorov A."/>
            <person name="Sung W."/>
            <person name="Tang Z."/>
            <person name="Tsuchiya D."/>
            <person name="Tu H."/>
            <person name="Vos H."/>
            <person name="Wang M."/>
            <person name="Wolf Y.I."/>
            <person name="Yamagata H."/>
            <person name="Yamada T."/>
            <person name="Ye Y."/>
            <person name="Shaw J.R."/>
            <person name="Andrews J."/>
            <person name="Crease T.J."/>
            <person name="Tang H."/>
            <person name="Lucas S.M."/>
            <person name="Robertson H.M."/>
            <person name="Bork P."/>
            <person name="Koonin E.V."/>
            <person name="Zdobnov E.M."/>
            <person name="Grigoriev I.V."/>
            <person name="Lynch M."/>
            <person name="Boore J.L."/>
        </authorList>
    </citation>
    <scope>NUCLEOTIDE SEQUENCE [LARGE SCALE GENOMIC DNA]</scope>
</reference>
<dbReference type="KEGG" id="dpx:DAPPUDRAFT_345231"/>
<dbReference type="Proteomes" id="UP000000305">
    <property type="component" value="Unassembled WGS sequence"/>
</dbReference>
<gene>
    <name evidence="1" type="ORF">DAPPUDRAFT_345231</name>
</gene>
<evidence type="ECO:0000313" key="2">
    <source>
        <dbReference type="Proteomes" id="UP000000305"/>
    </source>
</evidence>
<accession>E9I798</accession>
<dbReference type="InParanoid" id="E9I798"/>
<protein>
    <submittedName>
        <fullName evidence="1">Uncharacterized protein</fullName>
    </submittedName>
</protein>
<dbReference type="Gene3D" id="3.40.50.2000">
    <property type="entry name" value="Glycogen Phosphorylase B"/>
    <property type="match status" value="1"/>
</dbReference>
<evidence type="ECO:0000313" key="1">
    <source>
        <dbReference type="EMBL" id="EFX60132.1"/>
    </source>
</evidence>
<dbReference type="EMBL" id="GL737072">
    <property type="protein sequence ID" value="EFX60132.1"/>
    <property type="molecule type" value="Genomic_DNA"/>
</dbReference>